<organism evidence="2 3">
    <name type="scientific">Phialemonium thermophilum</name>
    <dbReference type="NCBI Taxonomy" id="223376"/>
    <lineage>
        <taxon>Eukaryota</taxon>
        <taxon>Fungi</taxon>
        <taxon>Dikarya</taxon>
        <taxon>Ascomycota</taxon>
        <taxon>Pezizomycotina</taxon>
        <taxon>Sordariomycetes</taxon>
        <taxon>Sordariomycetidae</taxon>
        <taxon>Cephalothecales</taxon>
        <taxon>Cephalothecaceae</taxon>
        <taxon>Phialemonium</taxon>
    </lineage>
</organism>
<comment type="caution">
    <text evidence="2">The sequence shown here is derived from an EMBL/GenBank/DDBJ whole genome shotgun (WGS) entry which is preliminary data.</text>
</comment>
<dbReference type="EMBL" id="JAZHXJ010002204">
    <property type="protein sequence ID" value="KAL1840443.1"/>
    <property type="molecule type" value="Genomic_DNA"/>
</dbReference>
<evidence type="ECO:0000256" key="1">
    <source>
        <dbReference type="SAM" id="MobiDB-lite"/>
    </source>
</evidence>
<name>A0ABR3VF06_9PEZI</name>
<evidence type="ECO:0000313" key="3">
    <source>
        <dbReference type="Proteomes" id="UP001586593"/>
    </source>
</evidence>
<reference evidence="2 3" key="1">
    <citation type="journal article" date="2024" name="Commun. Biol.">
        <title>Comparative genomic analysis of thermophilic fungi reveals convergent evolutionary adaptations and gene losses.</title>
        <authorList>
            <person name="Steindorff A.S."/>
            <person name="Aguilar-Pontes M.V."/>
            <person name="Robinson A.J."/>
            <person name="Andreopoulos B."/>
            <person name="LaButti K."/>
            <person name="Kuo A."/>
            <person name="Mondo S."/>
            <person name="Riley R."/>
            <person name="Otillar R."/>
            <person name="Haridas S."/>
            <person name="Lipzen A."/>
            <person name="Grimwood J."/>
            <person name="Schmutz J."/>
            <person name="Clum A."/>
            <person name="Reid I.D."/>
            <person name="Moisan M.C."/>
            <person name="Butler G."/>
            <person name="Nguyen T.T.M."/>
            <person name="Dewar K."/>
            <person name="Conant G."/>
            <person name="Drula E."/>
            <person name="Henrissat B."/>
            <person name="Hansel C."/>
            <person name="Singer S."/>
            <person name="Hutchinson M.I."/>
            <person name="de Vries R.P."/>
            <person name="Natvig D.O."/>
            <person name="Powell A.J."/>
            <person name="Tsang A."/>
            <person name="Grigoriev I.V."/>
        </authorList>
    </citation>
    <scope>NUCLEOTIDE SEQUENCE [LARGE SCALE GENOMIC DNA]</scope>
    <source>
        <strain evidence="2 3">ATCC 24622</strain>
    </source>
</reference>
<feature type="region of interest" description="Disordered" evidence="1">
    <location>
        <begin position="139"/>
        <end position="176"/>
    </location>
</feature>
<evidence type="ECO:0000313" key="2">
    <source>
        <dbReference type="EMBL" id="KAL1840443.1"/>
    </source>
</evidence>
<proteinExistence type="predicted"/>
<protein>
    <submittedName>
        <fullName evidence="2">Uncharacterized protein</fullName>
    </submittedName>
</protein>
<keyword evidence="3" id="KW-1185">Reference proteome</keyword>
<feature type="compositionally biased region" description="Basic and acidic residues" evidence="1">
    <location>
        <begin position="158"/>
        <end position="176"/>
    </location>
</feature>
<accession>A0ABR3VF06</accession>
<gene>
    <name evidence="2" type="ORF">VTK73DRAFT_3756</name>
</gene>
<sequence length="176" mass="19501">MASRSCVADNLAAMGCYPPYIHCAVSSQYPAENEMPRQHMAPINDYGSYQRLRFTQGAAVCATMTNTNDKTVLWRVRSSPFHLILQVEPLPSSLLPGCPTSLIHPPLSYATAETNHSSEANNHPCPSVSISRANAREFENGPHKCGRYRPTWNNAMETPRRDTKGHGKSDEEKRGS</sequence>
<dbReference type="Proteomes" id="UP001586593">
    <property type="component" value="Unassembled WGS sequence"/>
</dbReference>